<dbReference type="PIRSF" id="PIRSF001771">
    <property type="entry name" value="Cyclin_A_B_D_E"/>
    <property type="match status" value="1"/>
</dbReference>
<dbReference type="InterPro" id="IPR013763">
    <property type="entry name" value="Cyclin-like_dom"/>
</dbReference>
<dbReference type="CDD" id="cd20562">
    <property type="entry name" value="CYCLIN_AtCycA_like_rpt1"/>
    <property type="match status" value="1"/>
</dbReference>
<evidence type="ECO:0000256" key="2">
    <source>
        <dbReference type="ARBA" id="ARBA00022618"/>
    </source>
</evidence>
<dbReference type="GO" id="GO:0044772">
    <property type="term" value="P:mitotic cell cycle phase transition"/>
    <property type="evidence" value="ECO:0007669"/>
    <property type="project" value="InterPro"/>
</dbReference>
<name>A0AA41VXU8_PAPNU</name>
<keyword evidence="10" id="KW-1185">Reference proteome</keyword>
<feature type="domain" description="Cyclin-like" evidence="7">
    <location>
        <begin position="266"/>
        <end position="350"/>
    </location>
</feature>
<dbReference type="GO" id="GO:0016538">
    <property type="term" value="F:cyclin-dependent protein serine/threonine kinase regulator activity"/>
    <property type="evidence" value="ECO:0007669"/>
    <property type="project" value="InterPro"/>
</dbReference>
<evidence type="ECO:0000256" key="6">
    <source>
        <dbReference type="SAM" id="MobiDB-lite"/>
    </source>
</evidence>
<dbReference type="SMART" id="SM01332">
    <property type="entry name" value="Cyclin_C"/>
    <property type="match status" value="1"/>
</dbReference>
<dbReference type="Proteomes" id="UP001177140">
    <property type="component" value="Unassembled WGS sequence"/>
</dbReference>
<dbReference type="SMART" id="SM00385">
    <property type="entry name" value="CYCLIN"/>
    <property type="match status" value="2"/>
</dbReference>
<reference evidence="9" key="1">
    <citation type="submission" date="2022-03" db="EMBL/GenBank/DDBJ databases">
        <title>A functionally conserved STORR gene fusion in Papaver species that diverged 16.8 million years ago.</title>
        <authorList>
            <person name="Catania T."/>
        </authorList>
    </citation>
    <scope>NUCLEOTIDE SEQUENCE</scope>
    <source>
        <strain evidence="9">S-191538</strain>
    </source>
</reference>
<dbReference type="FunFam" id="1.10.472.10:FF:000167">
    <property type="entry name" value="Mitotic cyclin 6"/>
    <property type="match status" value="1"/>
</dbReference>
<dbReference type="InterPro" id="IPR048258">
    <property type="entry name" value="Cyclins_cyclin-box"/>
</dbReference>
<evidence type="ECO:0000259" key="8">
    <source>
        <dbReference type="SMART" id="SM01332"/>
    </source>
</evidence>
<evidence type="ECO:0000256" key="4">
    <source>
        <dbReference type="ARBA" id="ARBA00023306"/>
    </source>
</evidence>
<sequence>MVKENMLPSISEECTTRMTRSRAAASRASSVMLPPKVPTKQDMKKTIRGNSKRPASDENNPTVGLSYQNKRRAVFKDVTNVLCDTSYKNCINASKIQTKNKIQVRRVPAAKVTKVTPAPAVSLNILQDQVDTRKEMVEEETVKSGFDAQGSMFSLKSEEMQQSTESDIRGCSLADLHIEEQISRKPSQQHTTPCMKGEAEAGENCGNGLEITDIDSDHEDPLMCSLYAPDIYSNLRVAELIRRPSSNFMETLQRDISQSMRGILIDWLVEVSEEYKLASDTLYLTVYFIDRFLSQNFIERQKLQLLGITCMLIASKYEEICAPRVEEFCFITDNTYSRAEVLKMESEVLNYLCFQLSAPTVKTFLRRFLHAAHASHKVPCVELDYLAYYLAELTLVDYSFLKFLPSLIAASAVFLAQWTLDQSSYPWNPTLEHYTNYKVPDMKITVLALQDLQLNTSSCPLNAIREKYKNQKYKSVATLSSPKTLHKLF</sequence>
<dbReference type="PANTHER" id="PTHR10177">
    <property type="entry name" value="CYCLINS"/>
    <property type="match status" value="1"/>
</dbReference>
<organism evidence="9 10">
    <name type="scientific">Papaver nudicaule</name>
    <name type="common">Iceland poppy</name>
    <dbReference type="NCBI Taxonomy" id="74823"/>
    <lineage>
        <taxon>Eukaryota</taxon>
        <taxon>Viridiplantae</taxon>
        <taxon>Streptophyta</taxon>
        <taxon>Embryophyta</taxon>
        <taxon>Tracheophyta</taxon>
        <taxon>Spermatophyta</taxon>
        <taxon>Magnoliopsida</taxon>
        <taxon>Ranunculales</taxon>
        <taxon>Papaveraceae</taxon>
        <taxon>Papaveroideae</taxon>
        <taxon>Papaver</taxon>
    </lineage>
</organism>
<dbReference type="InterPro" id="IPR006671">
    <property type="entry name" value="Cyclin_N"/>
</dbReference>
<proteinExistence type="inferred from homology"/>
<evidence type="ECO:0000259" key="7">
    <source>
        <dbReference type="SMART" id="SM00385"/>
    </source>
</evidence>
<feature type="compositionally biased region" description="Low complexity" evidence="6">
    <location>
        <begin position="21"/>
        <end position="30"/>
    </location>
</feature>
<evidence type="ECO:0000256" key="1">
    <source>
        <dbReference type="ARBA" id="ARBA00006955"/>
    </source>
</evidence>
<dbReference type="Pfam" id="PF02984">
    <property type="entry name" value="Cyclin_C"/>
    <property type="match status" value="1"/>
</dbReference>
<dbReference type="GO" id="GO:0051301">
    <property type="term" value="P:cell division"/>
    <property type="evidence" value="ECO:0007669"/>
    <property type="project" value="UniProtKB-KW"/>
</dbReference>
<comment type="similarity">
    <text evidence="1">Belongs to the cyclin family. Cyclin AB subfamily.</text>
</comment>
<evidence type="ECO:0000313" key="9">
    <source>
        <dbReference type="EMBL" id="MCL7049539.1"/>
    </source>
</evidence>
<dbReference type="InterPro" id="IPR036915">
    <property type="entry name" value="Cyclin-like_sf"/>
</dbReference>
<keyword evidence="2" id="KW-0132">Cell division</keyword>
<keyword evidence="4" id="KW-0131">Cell cycle</keyword>
<dbReference type="PROSITE" id="PS00292">
    <property type="entry name" value="CYCLINS"/>
    <property type="match status" value="1"/>
</dbReference>
<dbReference type="EMBL" id="JAJJMA010317360">
    <property type="protein sequence ID" value="MCL7049539.1"/>
    <property type="molecule type" value="Genomic_DNA"/>
</dbReference>
<dbReference type="Pfam" id="PF00134">
    <property type="entry name" value="Cyclin_N"/>
    <property type="match status" value="1"/>
</dbReference>
<dbReference type="InterPro" id="IPR004367">
    <property type="entry name" value="Cyclin_C-dom"/>
</dbReference>
<dbReference type="SUPFAM" id="SSF47954">
    <property type="entry name" value="Cyclin-like"/>
    <property type="match status" value="2"/>
</dbReference>
<evidence type="ECO:0000313" key="10">
    <source>
        <dbReference type="Proteomes" id="UP001177140"/>
    </source>
</evidence>
<feature type="domain" description="Cyclin-like" evidence="7">
    <location>
        <begin position="363"/>
        <end position="451"/>
    </location>
</feature>
<dbReference type="FunFam" id="1.10.472.10:FF:000013">
    <property type="entry name" value="Cyclin A1"/>
    <property type="match status" value="1"/>
</dbReference>
<dbReference type="InterPro" id="IPR046965">
    <property type="entry name" value="Cyclin_A/B-like"/>
</dbReference>
<feature type="region of interest" description="Disordered" evidence="6">
    <location>
        <begin position="21"/>
        <end position="64"/>
    </location>
</feature>
<comment type="caution">
    <text evidence="9">The sequence shown here is derived from an EMBL/GenBank/DDBJ whole genome shotgun (WGS) entry which is preliminary data.</text>
</comment>
<accession>A0AA41VXU8</accession>
<evidence type="ECO:0000256" key="3">
    <source>
        <dbReference type="ARBA" id="ARBA00023127"/>
    </source>
</evidence>
<protein>
    <submittedName>
        <fullName evidence="9">Uncharacterized protein</fullName>
    </submittedName>
</protein>
<keyword evidence="3 5" id="KW-0195">Cyclin</keyword>
<dbReference type="Gene3D" id="1.10.472.10">
    <property type="entry name" value="Cyclin-like"/>
    <property type="match status" value="2"/>
</dbReference>
<dbReference type="CDD" id="cd20506">
    <property type="entry name" value="CYCLIN_AtCycA-like_rpt2"/>
    <property type="match status" value="1"/>
</dbReference>
<feature type="domain" description="Cyclin C-terminal" evidence="8">
    <location>
        <begin position="359"/>
        <end position="482"/>
    </location>
</feature>
<dbReference type="InterPro" id="IPR039361">
    <property type="entry name" value="Cyclin"/>
</dbReference>
<gene>
    <name evidence="9" type="ORF">MKW94_018538</name>
</gene>
<evidence type="ECO:0000256" key="5">
    <source>
        <dbReference type="RuleBase" id="RU000383"/>
    </source>
</evidence>
<dbReference type="AlphaFoldDB" id="A0AA41VXU8"/>